<dbReference type="VEuPathDB" id="VectorBase:ISCW000744"/>
<name>B7P359_IXOSC</name>
<feature type="non-terminal residue" evidence="1">
    <location>
        <position position="1"/>
    </location>
</feature>
<dbReference type="AlphaFoldDB" id="B7P359"/>
<sequence length="77" mass="8963">TKKSPQQQNKFFYQLMQVQRQQQQAQQKQDLQKIQHISQPAAATNTGVAAQYLLRKRPELPFLSIARRGQQTKHNSC</sequence>
<dbReference type="HOGENOM" id="CLU_2645049_0_0_1"/>
<gene>
    <name evidence="1" type="ORF">IscW_ISCW000744</name>
</gene>
<keyword evidence="3" id="KW-1185">Reference proteome</keyword>
<dbReference type="EnsemblMetazoa" id="ISCW000744-RA">
    <property type="protein sequence ID" value="ISCW000744-PA"/>
    <property type="gene ID" value="ISCW000744"/>
</dbReference>
<evidence type="ECO:0000313" key="2">
    <source>
        <dbReference type="EnsemblMetazoa" id="ISCW000744-PA"/>
    </source>
</evidence>
<dbReference type="EMBL" id="DS626769">
    <property type="protein sequence ID" value="EEC01031.1"/>
    <property type="molecule type" value="Genomic_DNA"/>
</dbReference>
<feature type="non-terminal residue" evidence="1">
    <location>
        <position position="77"/>
    </location>
</feature>
<proteinExistence type="predicted"/>
<dbReference type="InParanoid" id="B7P359"/>
<dbReference type="Proteomes" id="UP000001555">
    <property type="component" value="Unassembled WGS sequence"/>
</dbReference>
<reference evidence="1 3" key="1">
    <citation type="submission" date="2008-03" db="EMBL/GenBank/DDBJ databases">
        <title>Annotation of Ixodes scapularis.</title>
        <authorList>
            <consortium name="Ixodes scapularis Genome Project Consortium"/>
            <person name="Caler E."/>
            <person name="Hannick L.I."/>
            <person name="Bidwell S."/>
            <person name="Joardar V."/>
            <person name="Thiagarajan M."/>
            <person name="Amedeo P."/>
            <person name="Galinsky K.J."/>
            <person name="Schobel S."/>
            <person name="Inman J."/>
            <person name="Hostetler J."/>
            <person name="Miller J."/>
            <person name="Hammond M."/>
            <person name="Megy K."/>
            <person name="Lawson D."/>
            <person name="Kodira C."/>
            <person name="Sutton G."/>
            <person name="Meyer J."/>
            <person name="Hill C.A."/>
            <person name="Birren B."/>
            <person name="Nene V."/>
            <person name="Collins F."/>
            <person name="Alarcon-Chaidez F."/>
            <person name="Wikel S."/>
            <person name="Strausberg R."/>
        </authorList>
    </citation>
    <scope>NUCLEOTIDE SEQUENCE [LARGE SCALE GENOMIC DNA]</scope>
    <source>
        <strain evidence="3">Wikel</strain>
        <strain evidence="1">Wikel colony</strain>
    </source>
</reference>
<protein>
    <submittedName>
        <fullName evidence="1 2">Uncharacterized protein</fullName>
    </submittedName>
</protein>
<reference evidence="2" key="2">
    <citation type="submission" date="2020-05" db="UniProtKB">
        <authorList>
            <consortium name="EnsemblMetazoa"/>
        </authorList>
    </citation>
    <scope>IDENTIFICATION</scope>
    <source>
        <strain evidence="2">wikel</strain>
    </source>
</reference>
<dbReference type="PaxDb" id="6945-B7P359"/>
<evidence type="ECO:0000313" key="3">
    <source>
        <dbReference type="Proteomes" id="UP000001555"/>
    </source>
</evidence>
<organism>
    <name type="scientific">Ixodes scapularis</name>
    <name type="common">Black-legged tick</name>
    <name type="synonym">Deer tick</name>
    <dbReference type="NCBI Taxonomy" id="6945"/>
    <lineage>
        <taxon>Eukaryota</taxon>
        <taxon>Metazoa</taxon>
        <taxon>Ecdysozoa</taxon>
        <taxon>Arthropoda</taxon>
        <taxon>Chelicerata</taxon>
        <taxon>Arachnida</taxon>
        <taxon>Acari</taxon>
        <taxon>Parasitiformes</taxon>
        <taxon>Ixodida</taxon>
        <taxon>Ixodoidea</taxon>
        <taxon>Ixodidae</taxon>
        <taxon>Ixodinae</taxon>
        <taxon>Ixodes</taxon>
    </lineage>
</organism>
<evidence type="ECO:0000313" key="1">
    <source>
        <dbReference type="EMBL" id="EEC01031.1"/>
    </source>
</evidence>
<dbReference type="EMBL" id="ABJB010899662">
    <property type="status" value="NOT_ANNOTATED_CDS"/>
    <property type="molecule type" value="Genomic_DNA"/>
</dbReference>
<accession>B7P359</accession>